<dbReference type="Proteomes" id="UP000011291">
    <property type="component" value="Segment"/>
</dbReference>
<keyword evidence="2" id="KW-1185">Reference proteome</keyword>
<accession>M1I991</accession>
<reference evidence="1 2" key="1">
    <citation type="journal article" date="2013" name="Virology">
        <title>Genomic characterization of six novel Bacillus pumilus bacteriophages.</title>
        <authorList>
            <person name="Lorenz L."/>
            <person name="Lins B."/>
            <person name="Barrett J."/>
            <person name="Montgomery A."/>
            <person name="Trapani S."/>
            <person name="Schindler A."/>
            <person name="Christie G.E."/>
            <person name="Cresawn S.G."/>
            <person name="Temple L."/>
        </authorList>
    </citation>
    <scope>NUCLEOTIDE SEQUENCE [LARGE SCALE GENOMIC DNA]</scope>
</reference>
<name>M1I991_9CAUD</name>
<sequence length="76" mass="8954">MSHLLYTRQEDLKKYQSGQPAHMVDKTLKENLVQINLMVKPDRELTNYIPVIINPDLHDIKYEDEGLKGLHLVRQK</sequence>
<organism evidence="1 2">
    <name type="scientific">Bacillus phage Finn</name>
    <dbReference type="NCBI Taxonomy" id="2884419"/>
    <lineage>
        <taxon>Viruses</taxon>
        <taxon>Duplodnaviria</taxon>
        <taxon>Heunggongvirae</taxon>
        <taxon>Uroviricota</taxon>
        <taxon>Caudoviricetes</taxon>
        <taxon>Ehrlichviridae</taxon>
        <taxon>Andromedavirus</taxon>
        <taxon>Andromedavirus finn</taxon>
    </lineage>
</organism>
<dbReference type="KEGG" id="vg:14697330"/>
<gene>
    <name evidence="1" type="ORF">FINN_4</name>
</gene>
<evidence type="ECO:0000313" key="1">
    <source>
        <dbReference type="EMBL" id="AGE60997.1"/>
    </source>
</evidence>
<evidence type="ECO:0000313" key="2">
    <source>
        <dbReference type="Proteomes" id="UP000011291"/>
    </source>
</evidence>
<dbReference type="EMBL" id="KC330683">
    <property type="protein sequence ID" value="AGE60997.1"/>
    <property type="molecule type" value="Genomic_DNA"/>
</dbReference>
<protein>
    <submittedName>
        <fullName evidence="1">Uncharacterized protein</fullName>
    </submittedName>
</protein>
<dbReference type="GeneID" id="14697330"/>
<proteinExistence type="predicted"/>
<dbReference type="RefSeq" id="YP_007517625.1">
    <property type="nucleotide sequence ID" value="NC_020480.1"/>
</dbReference>